<dbReference type="Proteomes" id="UP000193303">
    <property type="component" value="Unassembled WGS sequence"/>
</dbReference>
<evidence type="ECO:0000256" key="12">
    <source>
        <dbReference type="ARBA" id="ARBA00023211"/>
    </source>
</evidence>
<evidence type="ECO:0000256" key="14">
    <source>
        <dbReference type="HAMAP-Rule" id="MF_00180"/>
    </source>
</evidence>
<dbReference type="PANTHER" id="PTHR21327:SF34">
    <property type="entry name" value="3,4-DIHYDROXY-2-BUTANONE 4-PHOSPHATE SYNTHASE"/>
    <property type="match status" value="1"/>
</dbReference>
<dbReference type="Gene3D" id="3.40.50.10990">
    <property type="entry name" value="GTP cyclohydrolase II"/>
    <property type="match status" value="1"/>
</dbReference>
<feature type="binding site" evidence="14">
    <location>
        <position position="234"/>
    </location>
    <ligand>
        <name>Mg(2+)</name>
        <dbReference type="ChEBI" id="CHEBI:18420"/>
        <label>2</label>
    </ligand>
</feature>
<keyword evidence="10 14" id="KW-0479">Metal-binding</keyword>
<dbReference type="InterPro" id="IPR032677">
    <property type="entry name" value="GTP_cyclohydro_II"/>
</dbReference>
<keyword evidence="13 14" id="KW-0456">Lyase</keyword>
<keyword evidence="11 14" id="KW-0460">Magnesium</keyword>
<dbReference type="UniPathway" id="UPA00275">
    <property type="reaction ID" value="UER00399"/>
</dbReference>
<evidence type="ECO:0000256" key="10">
    <source>
        <dbReference type="ARBA" id="ARBA00022723"/>
    </source>
</evidence>
<comment type="similarity">
    <text evidence="6">In the C-terminal section; belongs to the GTP cyclohydrolase II family.</text>
</comment>
<organism evidence="17 18">
    <name type="scientific">Neisseria dumasiana</name>
    <dbReference type="NCBI Taxonomy" id="1931275"/>
    <lineage>
        <taxon>Bacteria</taxon>
        <taxon>Pseudomonadati</taxon>
        <taxon>Pseudomonadota</taxon>
        <taxon>Betaproteobacteria</taxon>
        <taxon>Neisseriales</taxon>
        <taxon>Neisseriaceae</taxon>
        <taxon>Neisseria</taxon>
    </lineage>
</organism>
<comment type="cofactor">
    <cofactor evidence="14">
        <name>Mg(2+)</name>
        <dbReference type="ChEBI" id="CHEBI:18420"/>
    </cofactor>
    <cofactor evidence="14">
        <name>Mn(2+)</name>
        <dbReference type="ChEBI" id="CHEBI:29035"/>
    </cofactor>
    <text evidence="14">Binds 2 divalent metal cations per subunit. Magnesium or manganese.</text>
</comment>
<comment type="subunit">
    <text evidence="14">Homodimer.</text>
</comment>
<evidence type="ECO:0000313" key="17">
    <source>
        <dbReference type="EMBL" id="OSI21254.1"/>
    </source>
</evidence>
<dbReference type="InterPro" id="IPR036144">
    <property type="entry name" value="RibA-like_sf"/>
</dbReference>
<dbReference type="EC" id="4.1.99.12" evidence="7 14"/>
<feature type="compositionally biased region" description="Polar residues" evidence="15">
    <location>
        <begin position="74"/>
        <end position="85"/>
    </location>
</feature>
<dbReference type="InterPro" id="IPR017945">
    <property type="entry name" value="DHBP_synth_RibB-like_a/b_dom"/>
</dbReference>
<comment type="similarity">
    <text evidence="5">In the N-terminal section; belongs to the DHBP synthase family.</text>
</comment>
<feature type="domain" description="GTP cyclohydrolase II" evidence="16">
    <location>
        <begin position="302"/>
        <end position="447"/>
    </location>
</feature>
<reference evidence="18" key="1">
    <citation type="submission" date="2017-01" db="EMBL/GenBank/DDBJ databases">
        <authorList>
            <person name="Mah S.A."/>
            <person name="Swanson W.J."/>
            <person name="Moy G.W."/>
            <person name="Vacquier V.D."/>
        </authorList>
    </citation>
    <scope>NUCLEOTIDE SEQUENCE [LARGE SCALE GENOMIC DNA]</scope>
    <source>
        <strain evidence="18">124861</strain>
    </source>
</reference>
<evidence type="ECO:0000313" key="18">
    <source>
        <dbReference type="Proteomes" id="UP000193303"/>
    </source>
</evidence>
<dbReference type="GO" id="GO:0003935">
    <property type="term" value="F:GTP cyclohydrolase II activity"/>
    <property type="evidence" value="ECO:0007669"/>
    <property type="project" value="TreeGrafter"/>
</dbReference>
<dbReference type="GO" id="GO:0000287">
    <property type="term" value="F:magnesium ion binding"/>
    <property type="evidence" value="ECO:0007669"/>
    <property type="project" value="UniProtKB-UniRule"/>
</dbReference>
<protein>
    <recommendedName>
        <fullName evidence="8 14">3,4-dihydroxy-2-butanone 4-phosphate synthase</fullName>
        <shortName evidence="14">DHBP synthase</shortName>
        <ecNumber evidence="7 14">4.1.99.12</ecNumber>
    </recommendedName>
</protein>
<dbReference type="OrthoDB" id="9793111at2"/>
<dbReference type="Pfam" id="PF00926">
    <property type="entry name" value="DHBP_synthase"/>
    <property type="match status" value="1"/>
</dbReference>
<dbReference type="Pfam" id="PF00925">
    <property type="entry name" value="GTP_cyclohydro2"/>
    <property type="match status" value="1"/>
</dbReference>
<comment type="similarity">
    <text evidence="14">Belongs to the DHBP synthase family.</text>
</comment>
<dbReference type="EMBL" id="MTAB01000012">
    <property type="protein sequence ID" value="OSI21254.1"/>
    <property type="molecule type" value="Genomic_DNA"/>
</dbReference>
<gene>
    <name evidence="14" type="primary">ribB</name>
    <name evidence="17" type="ORF">BV912_06505</name>
</gene>
<dbReference type="RefSeq" id="WP_085356529.1">
    <property type="nucleotide sequence ID" value="NZ_MTAA01000015.1"/>
</dbReference>
<dbReference type="InterPro" id="IPR000422">
    <property type="entry name" value="DHBP_synthase_RibB"/>
</dbReference>
<evidence type="ECO:0000256" key="3">
    <source>
        <dbReference type="ARBA" id="ARBA00002284"/>
    </source>
</evidence>
<comment type="caution">
    <text evidence="17">The sequence shown here is derived from an EMBL/GenBank/DDBJ whole genome shotgun (WGS) entry which is preliminary data.</text>
</comment>
<evidence type="ECO:0000259" key="16">
    <source>
        <dbReference type="Pfam" id="PF00925"/>
    </source>
</evidence>
<evidence type="ECO:0000256" key="13">
    <source>
        <dbReference type="ARBA" id="ARBA00023239"/>
    </source>
</evidence>
<evidence type="ECO:0000256" key="5">
    <source>
        <dbReference type="ARBA" id="ARBA00005520"/>
    </source>
</evidence>
<feature type="binding site" evidence="14">
    <location>
        <position position="119"/>
    </location>
    <ligand>
        <name>Mg(2+)</name>
        <dbReference type="ChEBI" id="CHEBI:18420"/>
        <label>2</label>
    </ligand>
</feature>
<dbReference type="GO" id="GO:0030145">
    <property type="term" value="F:manganese ion binding"/>
    <property type="evidence" value="ECO:0007669"/>
    <property type="project" value="UniProtKB-UniRule"/>
</dbReference>
<dbReference type="FunFam" id="3.90.870.10:FF:000001">
    <property type="entry name" value="Riboflavin biosynthesis protein RibBA"/>
    <property type="match status" value="1"/>
</dbReference>
<comment type="pathway">
    <text evidence="4 14">Cofactor biosynthesis; riboflavin biosynthesis; 2-hydroxy-3-oxobutyl phosphate from D-ribulose 5-phosphate: step 1/1.</text>
</comment>
<feature type="binding site" evidence="14">
    <location>
        <position position="123"/>
    </location>
    <ligand>
        <name>D-ribulose 5-phosphate</name>
        <dbReference type="ChEBI" id="CHEBI:58121"/>
    </ligand>
</feature>
<keyword evidence="12 14" id="KW-0464">Manganese</keyword>
<dbReference type="SUPFAM" id="SSF55821">
    <property type="entry name" value="YrdC/RibB"/>
    <property type="match status" value="1"/>
</dbReference>
<comment type="cofactor">
    <cofactor evidence="2">
        <name>Mn(2+)</name>
        <dbReference type="ChEBI" id="CHEBI:29035"/>
    </cofactor>
</comment>
<dbReference type="NCBIfam" id="NF010626">
    <property type="entry name" value="PRK14019.1"/>
    <property type="match status" value="1"/>
</dbReference>
<comment type="function">
    <text evidence="3 14">Catalyzes the conversion of D-ribulose 5-phosphate to formate and 3,4-dihydroxy-2-butanone 4-phosphate.</text>
</comment>
<evidence type="ECO:0000256" key="7">
    <source>
        <dbReference type="ARBA" id="ARBA00012153"/>
    </source>
</evidence>
<evidence type="ECO:0000256" key="15">
    <source>
        <dbReference type="SAM" id="MobiDB-lite"/>
    </source>
</evidence>
<dbReference type="GO" id="GO:0009231">
    <property type="term" value="P:riboflavin biosynthetic process"/>
    <property type="evidence" value="ECO:0007669"/>
    <property type="project" value="UniProtKB-UniRule"/>
</dbReference>
<evidence type="ECO:0000256" key="1">
    <source>
        <dbReference type="ARBA" id="ARBA00000141"/>
    </source>
</evidence>
<dbReference type="HAMAP" id="MF_00180">
    <property type="entry name" value="RibB"/>
    <property type="match status" value="1"/>
</dbReference>
<dbReference type="GO" id="GO:0005829">
    <property type="term" value="C:cytosol"/>
    <property type="evidence" value="ECO:0007669"/>
    <property type="project" value="TreeGrafter"/>
</dbReference>
<evidence type="ECO:0000256" key="11">
    <source>
        <dbReference type="ARBA" id="ARBA00022842"/>
    </source>
</evidence>
<evidence type="ECO:0000256" key="9">
    <source>
        <dbReference type="ARBA" id="ARBA00022619"/>
    </source>
</evidence>
<feature type="binding site" evidence="14">
    <location>
        <position position="119"/>
    </location>
    <ligand>
        <name>Mg(2+)</name>
        <dbReference type="ChEBI" id="CHEBI:18420"/>
        <label>1</label>
    </ligand>
</feature>
<dbReference type="SUPFAM" id="SSF142695">
    <property type="entry name" value="RibA-like"/>
    <property type="match status" value="1"/>
</dbReference>
<feature type="site" description="Essential for catalytic activity" evidence="14">
    <location>
        <position position="217"/>
    </location>
</feature>
<evidence type="ECO:0000256" key="4">
    <source>
        <dbReference type="ARBA" id="ARBA00004904"/>
    </source>
</evidence>
<evidence type="ECO:0000256" key="8">
    <source>
        <dbReference type="ARBA" id="ARBA00018836"/>
    </source>
</evidence>
<feature type="region of interest" description="Disordered" evidence="15">
    <location>
        <begin position="70"/>
        <end position="92"/>
    </location>
</feature>
<comment type="catalytic activity">
    <reaction evidence="1 14">
        <text>D-ribulose 5-phosphate = (2S)-2-hydroxy-3-oxobutyl phosphate + formate + H(+)</text>
        <dbReference type="Rhea" id="RHEA:18457"/>
        <dbReference type="ChEBI" id="CHEBI:15378"/>
        <dbReference type="ChEBI" id="CHEBI:15740"/>
        <dbReference type="ChEBI" id="CHEBI:58121"/>
        <dbReference type="ChEBI" id="CHEBI:58830"/>
        <dbReference type="EC" id="4.1.99.12"/>
    </reaction>
</comment>
<dbReference type="STRING" id="1931275.BV914_07430"/>
<feature type="binding site" evidence="14">
    <location>
        <begin position="118"/>
        <end position="119"/>
    </location>
    <ligand>
        <name>D-ribulose 5-phosphate</name>
        <dbReference type="ChEBI" id="CHEBI:58121"/>
    </ligand>
</feature>
<dbReference type="Gene3D" id="3.90.870.10">
    <property type="entry name" value="DHBP synthase"/>
    <property type="match status" value="1"/>
</dbReference>
<accession>A0A1X3DIE7</accession>
<dbReference type="NCBIfam" id="TIGR00506">
    <property type="entry name" value="ribB"/>
    <property type="match status" value="1"/>
</dbReference>
<name>A0A1X3DIE7_9NEIS</name>
<evidence type="ECO:0000256" key="6">
    <source>
        <dbReference type="ARBA" id="ARBA00008976"/>
    </source>
</evidence>
<evidence type="ECO:0000256" key="2">
    <source>
        <dbReference type="ARBA" id="ARBA00001936"/>
    </source>
</evidence>
<keyword evidence="9 14" id="KW-0686">Riboflavin biosynthesis</keyword>
<sequence length="455" mass="49886">MDIAALRRHNLRQWIIEQHGGQQVQFAAAASINQGELSSLLKNKSFGEKKARKIEQSVGMPPMWLDTVHGNPAESPTLTHSQTPLENKPKMSHISPISDILADIKAGKMVIITDAEDRENEGDLIMAAQFVTPQAINFMIKHARGLVCLPMNDELVDRLNLPQMTQKNGAQYGTNFTVSIEAANGISTGISAADRALTIQTAVSPTVKPEDIVQPGHIFPLRSQKGGVLVRAGHTEAAVDLAQMSGLIPAGVICEILNDDGTMARMPELMKFAEEHDLKIGTIADLIEYRSRTESLLEEMGDTTVNTPWGEFQQHVYVDKLSGETHLALVKGELSPEKETLVRVHEPFSVMDFIQADPNHSWPLPKALEHIQKADAGVIILLHRTEDGAALLDRTLPKNSFQVRKWDRKTYGIGAQILAGLKVQKMRVMGKPSSMNGLAGFGLEVVGFEEAPESK</sequence>
<dbReference type="PANTHER" id="PTHR21327">
    <property type="entry name" value="GTP CYCLOHYDROLASE II-RELATED"/>
    <property type="match status" value="1"/>
</dbReference>
<proteinExistence type="inferred from homology"/>
<feature type="site" description="Essential for catalytic activity" evidence="14">
    <location>
        <position position="255"/>
    </location>
</feature>
<dbReference type="AlphaFoldDB" id="A0A1X3DIE7"/>
<feature type="binding site" evidence="14">
    <location>
        <begin position="231"/>
        <end position="235"/>
    </location>
    <ligand>
        <name>D-ribulose 5-phosphate</name>
        <dbReference type="ChEBI" id="CHEBI:58121"/>
    </ligand>
</feature>
<dbReference type="GO" id="GO:0008686">
    <property type="term" value="F:3,4-dihydroxy-2-butanone-4-phosphate synthase activity"/>
    <property type="evidence" value="ECO:0007669"/>
    <property type="project" value="UniProtKB-UniRule"/>
</dbReference>